<evidence type="ECO:0000256" key="2">
    <source>
        <dbReference type="SAM" id="SignalP"/>
    </source>
</evidence>
<dbReference type="PROSITE" id="PS51257">
    <property type="entry name" value="PROKAR_LIPOPROTEIN"/>
    <property type="match status" value="1"/>
</dbReference>
<feature type="signal peptide" evidence="2">
    <location>
        <begin position="1"/>
        <end position="23"/>
    </location>
</feature>
<proteinExistence type="predicted"/>
<keyword evidence="4" id="KW-1185">Reference proteome</keyword>
<feature type="chain" id="PRO_5017943234" description="DUF4105 domain-containing protein" evidence="2">
    <location>
        <begin position="24"/>
        <end position="488"/>
    </location>
</feature>
<name>A0A3N4M8A0_9BACT</name>
<evidence type="ECO:0000256" key="1">
    <source>
        <dbReference type="SAM" id="MobiDB-lite"/>
    </source>
</evidence>
<protein>
    <recommendedName>
        <fullName evidence="5">DUF4105 domain-containing protein</fullName>
    </recommendedName>
</protein>
<dbReference type="OrthoDB" id="668222at2"/>
<gene>
    <name evidence="3" type="ORF">EG028_18520</name>
</gene>
<dbReference type="AlphaFoldDB" id="A0A3N4M8A0"/>
<evidence type="ECO:0008006" key="5">
    <source>
        <dbReference type="Google" id="ProtNLM"/>
    </source>
</evidence>
<reference evidence="4" key="1">
    <citation type="submission" date="2018-11" db="EMBL/GenBank/DDBJ databases">
        <title>Chitinophaga lutea sp.nov., isolate from arsenic contaminated soil.</title>
        <authorList>
            <person name="Zong Y."/>
        </authorList>
    </citation>
    <scope>NUCLEOTIDE SEQUENCE [LARGE SCALE GENOMIC DNA]</scope>
    <source>
        <strain evidence="4">YLT18</strain>
    </source>
</reference>
<evidence type="ECO:0000313" key="3">
    <source>
        <dbReference type="EMBL" id="RPD39641.1"/>
    </source>
</evidence>
<dbReference type="Proteomes" id="UP000279089">
    <property type="component" value="Unassembled WGS sequence"/>
</dbReference>
<dbReference type="EMBL" id="RMBX01000010">
    <property type="protein sequence ID" value="RPD39641.1"/>
    <property type="molecule type" value="Genomic_DNA"/>
</dbReference>
<accession>A0A3N4M8A0</accession>
<organism evidence="3 4">
    <name type="scientific">Chitinophaga barathri</name>
    <dbReference type="NCBI Taxonomy" id="1647451"/>
    <lineage>
        <taxon>Bacteria</taxon>
        <taxon>Pseudomonadati</taxon>
        <taxon>Bacteroidota</taxon>
        <taxon>Chitinophagia</taxon>
        <taxon>Chitinophagales</taxon>
        <taxon>Chitinophagaceae</taxon>
        <taxon>Chitinophaga</taxon>
    </lineage>
</organism>
<sequence>MKLRSPLAILLLLLLAGAGTFLACRKDAAKSEQAEKTPLFNEKIARKHFYKSVRPAMEKVTVAPGQKAPKLYPKWDLAQVYISGDYQIVEVPVYWENRLLITTRRTTIKDTAVRVMPSMADMGNFNRLVMYMDKQGRITQRVVSYLPDSAYMSRHHNDASHNTLNKLDKDFSGELIHRNLQGEPFKFLKVQEGKVRTVQSYNKARAAARKNNPDARWEERCTLVDTKETWSQMCTIATVDEPDGEPNCGDWVLVEVIEIYECEQVWINDDPCWINPAGPGCPGADGGPEPQEPDPNDYQTQRTLRHYPAIWPILNLNVYLYPFNTNSGGKLIVYADQPVAGSRVGVNGYNMGHTYISFEQVINGNTIRRTMGYYPTTTVTNSNITSPGQFGNDMGQEYDVKLEVDVPGWQLQSLFNTLYYAVGLDFHMDTYNCTTVAIEVLNDAGIMIPYSTSLWYAGGGCNPGALGEDMKSFSGVSAVPGVIPVNEN</sequence>
<dbReference type="RefSeq" id="WP_120515778.1">
    <property type="nucleotide sequence ID" value="NZ_QXZY01000004.1"/>
</dbReference>
<keyword evidence="2" id="KW-0732">Signal</keyword>
<evidence type="ECO:0000313" key="4">
    <source>
        <dbReference type="Proteomes" id="UP000279089"/>
    </source>
</evidence>
<feature type="region of interest" description="Disordered" evidence="1">
    <location>
        <begin position="278"/>
        <end position="299"/>
    </location>
</feature>
<comment type="caution">
    <text evidence="3">The sequence shown here is derived from an EMBL/GenBank/DDBJ whole genome shotgun (WGS) entry which is preliminary data.</text>
</comment>